<dbReference type="Gene3D" id="3.40.50.300">
    <property type="entry name" value="P-loop containing nucleotide triphosphate hydrolases"/>
    <property type="match status" value="1"/>
</dbReference>
<dbReference type="NCBIfam" id="NF011100">
    <property type="entry name" value="PRK14527.1"/>
    <property type="match status" value="1"/>
</dbReference>
<gene>
    <name evidence="5" type="primary">adk</name>
    <name evidence="9" type="ORF">K8G79_09850</name>
</gene>
<evidence type="ECO:0000313" key="9">
    <source>
        <dbReference type="EMBL" id="MBZ0160421.1"/>
    </source>
</evidence>
<dbReference type="EMBL" id="JAIOIU010000124">
    <property type="protein sequence ID" value="MBZ0160421.1"/>
    <property type="molecule type" value="Genomic_DNA"/>
</dbReference>
<feature type="domain" description="Adenylate kinase active site lid" evidence="8">
    <location>
        <begin position="127"/>
        <end position="162"/>
    </location>
</feature>
<evidence type="ECO:0000256" key="2">
    <source>
        <dbReference type="ARBA" id="ARBA00022727"/>
    </source>
</evidence>
<evidence type="ECO:0000259" key="8">
    <source>
        <dbReference type="Pfam" id="PF05191"/>
    </source>
</evidence>
<feature type="binding site" evidence="5">
    <location>
        <position position="199"/>
    </location>
    <ligand>
        <name>ATP</name>
        <dbReference type="ChEBI" id="CHEBI:30616"/>
    </ligand>
</feature>
<evidence type="ECO:0000256" key="1">
    <source>
        <dbReference type="ARBA" id="ARBA00022679"/>
    </source>
</evidence>
<dbReference type="PANTHER" id="PTHR23359">
    <property type="entry name" value="NUCLEOTIDE KINASE"/>
    <property type="match status" value="1"/>
</dbReference>
<feature type="region of interest" description="LID" evidence="5">
    <location>
        <begin position="126"/>
        <end position="163"/>
    </location>
</feature>
<evidence type="ECO:0000256" key="6">
    <source>
        <dbReference type="RuleBase" id="RU003330"/>
    </source>
</evidence>
<dbReference type="FunFam" id="3.40.50.300:FF:000106">
    <property type="entry name" value="Adenylate kinase mitochondrial"/>
    <property type="match status" value="1"/>
</dbReference>
<feature type="region of interest" description="NMP" evidence="5">
    <location>
        <begin position="30"/>
        <end position="59"/>
    </location>
</feature>
<feature type="binding site" evidence="5">
    <location>
        <begin position="10"/>
        <end position="15"/>
    </location>
    <ligand>
        <name>ATP</name>
        <dbReference type="ChEBI" id="CHEBI:30616"/>
    </ligand>
</feature>
<name>A0AAJ1AJP7_9BACT</name>
<evidence type="ECO:0000256" key="5">
    <source>
        <dbReference type="HAMAP-Rule" id="MF_00235"/>
    </source>
</evidence>
<dbReference type="InterPro" id="IPR007862">
    <property type="entry name" value="Adenylate_kinase_lid-dom"/>
</dbReference>
<feature type="binding site" evidence="5">
    <location>
        <position position="92"/>
    </location>
    <ligand>
        <name>AMP</name>
        <dbReference type="ChEBI" id="CHEBI:456215"/>
    </ligand>
</feature>
<feature type="binding site" evidence="5">
    <location>
        <position position="171"/>
    </location>
    <ligand>
        <name>AMP</name>
        <dbReference type="ChEBI" id="CHEBI:456215"/>
    </ligand>
</feature>
<accession>A0AAJ1AJP7</accession>
<keyword evidence="5" id="KW-0963">Cytoplasm</keyword>
<feature type="binding site" evidence="5">
    <location>
        <begin position="85"/>
        <end position="88"/>
    </location>
    <ligand>
        <name>AMP</name>
        <dbReference type="ChEBI" id="CHEBI:456215"/>
    </ligand>
</feature>
<feature type="binding site" evidence="5">
    <location>
        <position position="150"/>
    </location>
    <ligand>
        <name>Zn(2+)</name>
        <dbReference type="ChEBI" id="CHEBI:29105"/>
        <note>structural</note>
    </ligand>
</feature>
<feature type="binding site" evidence="5">
    <location>
        <position position="160"/>
    </location>
    <ligand>
        <name>AMP</name>
        <dbReference type="ChEBI" id="CHEBI:456215"/>
    </ligand>
</feature>
<dbReference type="NCBIfam" id="TIGR01351">
    <property type="entry name" value="adk"/>
    <property type="match status" value="1"/>
</dbReference>
<comment type="caution">
    <text evidence="9">The sequence shown here is derived from an EMBL/GenBank/DDBJ whole genome shotgun (WGS) entry which is preliminary data.</text>
</comment>
<comment type="catalytic activity">
    <reaction evidence="5 7">
        <text>AMP + ATP = 2 ADP</text>
        <dbReference type="Rhea" id="RHEA:12973"/>
        <dbReference type="ChEBI" id="CHEBI:30616"/>
        <dbReference type="ChEBI" id="CHEBI:456215"/>
        <dbReference type="ChEBI" id="CHEBI:456216"/>
        <dbReference type="EC" id="2.7.4.3"/>
    </reaction>
</comment>
<dbReference type="Proteomes" id="UP001197609">
    <property type="component" value="Unassembled WGS sequence"/>
</dbReference>
<comment type="domain">
    <text evidence="5">Consists of three domains, a large central CORE domain and two small peripheral domains, NMPbind and LID, which undergo movements during catalysis. The LID domain closes over the site of phosphoryl transfer upon ATP binding. Assembling and dissambling the active center during each catalytic cycle provides an effective means to prevent ATP hydrolysis. Some bacteria have evolved a zinc-coordinating structure that stabilizes the LID domain.</text>
</comment>
<dbReference type="GO" id="GO:0005524">
    <property type="term" value="F:ATP binding"/>
    <property type="evidence" value="ECO:0007669"/>
    <property type="project" value="UniProtKB-UniRule"/>
</dbReference>
<keyword evidence="5" id="KW-0862">Zinc</keyword>
<evidence type="ECO:0000313" key="10">
    <source>
        <dbReference type="Proteomes" id="UP001197609"/>
    </source>
</evidence>
<reference evidence="9 10" key="1">
    <citation type="journal article" date="2021" name="bioRxiv">
        <title>Unraveling nitrogen, sulfur and carbon metabolic pathways and microbial community transcriptional responses to substrate deprivation and toxicity stresses in a bioreactor mimicking anoxic brackish coastal sediment conditions.</title>
        <authorList>
            <person name="Martins P.D."/>
            <person name="Echeveste M.J."/>
            <person name="Arshad A."/>
            <person name="Kurth J."/>
            <person name="Ouboter H."/>
            <person name="Jetten M.S.M."/>
            <person name="Welte C.U."/>
        </authorList>
    </citation>
    <scope>NUCLEOTIDE SEQUENCE [LARGE SCALE GENOMIC DNA]</scope>
    <source>
        <strain evidence="9">MAG_38</strain>
    </source>
</reference>
<keyword evidence="4 5" id="KW-0418">Kinase</keyword>
<dbReference type="NCBIfam" id="NF001380">
    <property type="entry name" value="PRK00279.1-2"/>
    <property type="match status" value="1"/>
</dbReference>
<dbReference type="InterPro" id="IPR033690">
    <property type="entry name" value="Adenylat_kinase_CS"/>
</dbReference>
<dbReference type="HAMAP" id="MF_00235">
    <property type="entry name" value="Adenylate_kinase_Adk"/>
    <property type="match status" value="1"/>
</dbReference>
<feature type="binding site" evidence="5">
    <location>
        <position position="153"/>
    </location>
    <ligand>
        <name>Zn(2+)</name>
        <dbReference type="ChEBI" id="CHEBI:29105"/>
        <note>structural</note>
    </ligand>
</feature>
<comment type="function">
    <text evidence="5">Catalyzes the reversible transfer of the terminal phosphate group between ATP and AMP. Plays an important role in cellular energy homeostasis and in adenine nucleotide metabolism.</text>
</comment>
<dbReference type="InterPro" id="IPR000850">
    <property type="entry name" value="Adenylat/UMP-CMP_kin"/>
</dbReference>
<dbReference type="GO" id="GO:0044209">
    <property type="term" value="P:AMP salvage"/>
    <property type="evidence" value="ECO:0007669"/>
    <property type="project" value="UniProtKB-UniRule"/>
</dbReference>
<sequence>MRLVLLGPPGAGKGTQARLLTAKFDVAHVSAGDLLRQAVADGSELGQTAKSIMAQGALVPDEVVIGIIEERLCRSDCAGGYILDGFPRTLRQAEALSEVTRLLHAPLDWVISVEVAEDDLVQRLAGRRICRTCGSMFHGDTKPPMRIGVCDNCGGLLFQRDDDKEDTIRHRLRVYREQTEPLVAYYSKMDLLRRIDGRGTIEEIAERIHQVLGDKQA</sequence>
<feature type="binding site" evidence="5">
    <location>
        <position position="130"/>
    </location>
    <ligand>
        <name>Zn(2+)</name>
        <dbReference type="ChEBI" id="CHEBI:29105"/>
        <note>structural</note>
    </ligand>
</feature>
<dbReference type="SUPFAM" id="SSF52540">
    <property type="entry name" value="P-loop containing nucleoside triphosphate hydrolases"/>
    <property type="match status" value="1"/>
</dbReference>
<dbReference type="InterPro" id="IPR027417">
    <property type="entry name" value="P-loop_NTPase"/>
</dbReference>
<dbReference type="InterPro" id="IPR006259">
    <property type="entry name" value="Adenyl_kin_sub"/>
</dbReference>
<dbReference type="GO" id="GO:0008270">
    <property type="term" value="F:zinc ion binding"/>
    <property type="evidence" value="ECO:0007669"/>
    <property type="project" value="UniProtKB-UniRule"/>
</dbReference>
<comment type="caution">
    <text evidence="5">Lacks conserved residue(s) required for the propagation of feature annotation.</text>
</comment>
<dbReference type="NCBIfam" id="NF001381">
    <property type="entry name" value="PRK00279.1-3"/>
    <property type="match status" value="1"/>
</dbReference>
<comment type="subcellular location">
    <subcellularLocation>
        <location evidence="5 7">Cytoplasm</location>
    </subcellularLocation>
</comment>
<dbReference type="EC" id="2.7.4.3" evidence="5 7"/>
<keyword evidence="3 5" id="KW-0547">Nucleotide-binding</keyword>
<feature type="binding site" evidence="5">
    <location>
        <begin position="57"/>
        <end position="59"/>
    </location>
    <ligand>
        <name>AMP</name>
        <dbReference type="ChEBI" id="CHEBI:456215"/>
    </ligand>
</feature>
<comment type="pathway">
    <text evidence="5">Purine metabolism; AMP biosynthesis via salvage pathway; AMP from ADP: step 1/1.</text>
</comment>
<keyword evidence="5 7" id="KW-0067">ATP-binding</keyword>
<evidence type="ECO:0000256" key="7">
    <source>
        <dbReference type="RuleBase" id="RU003331"/>
    </source>
</evidence>
<dbReference type="AlphaFoldDB" id="A0AAJ1AJP7"/>
<evidence type="ECO:0000256" key="3">
    <source>
        <dbReference type="ARBA" id="ARBA00022741"/>
    </source>
</evidence>
<organism evidence="9 10">
    <name type="scientific">Candidatus Methylomirabilis tolerans</name>
    <dbReference type="NCBI Taxonomy" id="3123416"/>
    <lineage>
        <taxon>Bacteria</taxon>
        <taxon>Candidatus Methylomirabilota</taxon>
        <taxon>Candidatus Methylomirabilia</taxon>
        <taxon>Candidatus Methylomirabilales</taxon>
        <taxon>Candidatus Methylomirabilaceae</taxon>
        <taxon>Candidatus Methylomirabilis</taxon>
    </lineage>
</organism>
<proteinExistence type="inferred from homology"/>
<comment type="similarity">
    <text evidence="5 6">Belongs to the adenylate kinase family.</text>
</comment>
<evidence type="ECO:0000256" key="4">
    <source>
        <dbReference type="ARBA" id="ARBA00022777"/>
    </source>
</evidence>
<comment type="subunit">
    <text evidence="5 7">Monomer.</text>
</comment>
<dbReference type="PROSITE" id="PS00113">
    <property type="entry name" value="ADENYLATE_KINASE"/>
    <property type="match status" value="1"/>
</dbReference>
<feature type="binding site" evidence="5">
    <location>
        <position position="36"/>
    </location>
    <ligand>
        <name>AMP</name>
        <dbReference type="ChEBI" id="CHEBI:456215"/>
    </ligand>
</feature>
<dbReference type="PRINTS" id="PR00094">
    <property type="entry name" value="ADENYLTKNASE"/>
</dbReference>
<dbReference type="GO" id="GO:0004017">
    <property type="term" value="F:AMP kinase activity"/>
    <property type="evidence" value="ECO:0007669"/>
    <property type="project" value="UniProtKB-UniRule"/>
</dbReference>
<keyword evidence="2 5" id="KW-0545">Nucleotide biosynthesis</keyword>
<feature type="binding site" evidence="5">
    <location>
        <position position="133"/>
    </location>
    <ligand>
        <name>Zn(2+)</name>
        <dbReference type="ChEBI" id="CHEBI:29105"/>
        <note>structural</note>
    </ligand>
</feature>
<dbReference type="Pfam" id="PF05191">
    <property type="entry name" value="ADK_lid"/>
    <property type="match status" value="1"/>
</dbReference>
<dbReference type="Pfam" id="PF00406">
    <property type="entry name" value="ADK"/>
    <property type="match status" value="1"/>
</dbReference>
<feature type="binding site" evidence="5">
    <location>
        <position position="127"/>
    </location>
    <ligand>
        <name>ATP</name>
        <dbReference type="ChEBI" id="CHEBI:30616"/>
    </ligand>
</feature>
<dbReference type="CDD" id="cd01428">
    <property type="entry name" value="ADK"/>
    <property type="match status" value="1"/>
</dbReference>
<keyword evidence="1 5" id="KW-0808">Transferase</keyword>
<keyword evidence="5" id="KW-0479">Metal-binding</keyword>
<protein>
    <recommendedName>
        <fullName evidence="5 7">Adenylate kinase</fullName>
        <shortName evidence="5">AK</shortName>
        <ecNumber evidence="5 7">2.7.4.3</ecNumber>
    </recommendedName>
    <alternativeName>
        <fullName evidence="5">ATP-AMP transphosphorylase</fullName>
    </alternativeName>
    <alternativeName>
        <fullName evidence="5">ATP:AMP phosphotransferase</fullName>
    </alternativeName>
    <alternativeName>
        <fullName evidence="5">Adenylate monophosphate kinase</fullName>
    </alternativeName>
</protein>
<dbReference type="GO" id="GO:0005737">
    <property type="term" value="C:cytoplasm"/>
    <property type="evidence" value="ECO:0007669"/>
    <property type="project" value="UniProtKB-SubCell"/>
</dbReference>